<dbReference type="Proteomes" id="UP000626109">
    <property type="component" value="Unassembled WGS sequence"/>
</dbReference>
<accession>A0A813KE61</accession>
<gene>
    <name evidence="1" type="ORF">PGLA2088_LOCUS32298</name>
    <name evidence="2" type="ORF">PGLA2088_LOCUS38340</name>
</gene>
<proteinExistence type="predicted"/>
<dbReference type="AlphaFoldDB" id="A0A813KE61"/>
<protein>
    <submittedName>
        <fullName evidence="1">Uncharacterized protein</fullName>
    </submittedName>
</protein>
<feature type="non-terminal residue" evidence="1">
    <location>
        <position position="1"/>
    </location>
</feature>
<reference evidence="1" key="1">
    <citation type="submission" date="2021-02" db="EMBL/GenBank/DDBJ databases">
        <authorList>
            <person name="Dougan E. K."/>
            <person name="Rhodes N."/>
            <person name="Thang M."/>
            <person name="Chan C."/>
        </authorList>
    </citation>
    <scope>NUCLEOTIDE SEQUENCE</scope>
</reference>
<evidence type="ECO:0000313" key="2">
    <source>
        <dbReference type="EMBL" id="CAE8715067.1"/>
    </source>
</evidence>
<name>A0A813KE61_POLGL</name>
<sequence>LRDELETAVGMAVKSHKTAEKGIRLLRKKERAQAERDGKKKTAAIRPLVFLVSWANAQDLVSYLQASEALSAKAVVLCDTNGPRTIRSAE</sequence>
<evidence type="ECO:0000313" key="1">
    <source>
        <dbReference type="EMBL" id="CAE8702078.1"/>
    </source>
</evidence>
<organism evidence="1 3">
    <name type="scientific">Polarella glacialis</name>
    <name type="common">Dinoflagellate</name>
    <dbReference type="NCBI Taxonomy" id="89957"/>
    <lineage>
        <taxon>Eukaryota</taxon>
        <taxon>Sar</taxon>
        <taxon>Alveolata</taxon>
        <taxon>Dinophyceae</taxon>
        <taxon>Suessiales</taxon>
        <taxon>Suessiaceae</taxon>
        <taxon>Polarella</taxon>
    </lineage>
</organism>
<dbReference type="EMBL" id="CAJNNW010030004">
    <property type="protein sequence ID" value="CAE8702078.1"/>
    <property type="molecule type" value="Genomic_DNA"/>
</dbReference>
<feature type="non-terminal residue" evidence="1">
    <location>
        <position position="90"/>
    </location>
</feature>
<comment type="caution">
    <text evidence="1">The sequence shown here is derived from an EMBL/GenBank/DDBJ whole genome shotgun (WGS) entry which is preliminary data.</text>
</comment>
<dbReference type="EMBL" id="CAJNNW010032712">
    <property type="protein sequence ID" value="CAE8715067.1"/>
    <property type="molecule type" value="Genomic_DNA"/>
</dbReference>
<evidence type="ECO:0000313" key="3">
    <source>
        <dbReference type="Proteomes" id="UP000626109"/>
    </source>
</evidence>